<evidence type="ECO:0000256" key="1">
    <source>
        <dbReference type="SAM" id="Phobius"/>
    </source>
</evidence>
<comment type="caution">
    <text evidence="2">The sequence shown here is derived from an EMBL/GenBank/DDBJ whole genome shotgun (WGS) entry which is preliminary data.</text>
</comment>
<evidence type="ECO:0000313" key="2">
    <source>
        <dbReference type="EMBL" id="GBC59887.1"/>
    </source>
</evidence>
<keyword evidence="3" id="KW-1185">Reference proteome</keyword>
<evidence type="ECO:0000313" key="3">
    <source>
        <dbReference type="Proteomes" id="UP000288096"/>
    </source>
</evidence>
<sequence>MRGRKGMTRKAVHTLMIRISVFILIFISTALTFSHAARGDDANRPIPFPPDSVWFYNRDMKKVTPRISPEWVAVAFSVPSGGEAALSEAARRILRQDADLTDFFCDADLRPDACFFRLRRGMTEKARQHLMVRLGETESVRYVHPTLRLREKTVAFFDTIGLTWKAGVDSAAKERLAAQAGITPLNGDLWRVGLFRTAYFTALNLLAQDIRVAEVWPVWVTVTPSVRAELRLAVNGGNIGDRIPFTLRIVFSDIIRIDPAALTHIDLRPQGIQKELCDIEFAPFDYVRITEKSPVEIQGRIALWAPGEFSVPPVTIPYTCRTCPDTRVRSVRTAPRPLKIASFLPSHDAKKDLIVPEENLSPDFRIHVYHQAAGRHLALAWLGFLMAAGAVLWRCIQTYRTEQRKAATQAISGTDLALEALQAFLSREVSGPHWVYMAEAGKLFRVFLTEKYHMDRLPEGGTGALFFNAARAFLPPELRAGVGELLRNIDDAAALETGFSDEIADFRNRMNALAMAIHIGSDGDGAYGA</sequence>
<reference evidence="3" key="2">
    <citation type="submission" date="2019-01" db="EMBL/GenBank/DDBJ databases">
        <title>Genome sequence of Desulfonema ishimotonii strain Tokyo 01.</title>
        <authorList>
            <person name="Fukui M."/>
        </authorList>
    </citation>
    <scope>NUCLEOTIDE SEQUENCE [LARGE SCALE GENOMIC DNA]</scope>
    <source>
        <strain evidence="3">Tokyo 01</strain>
    </source>
</reference>
<gene>
    <name evidence="2" type="ORF">DENIS_0829</name>
</gene>
<dbReference type="AlphaFoldDB" id="A0A401FSE9"/>
<dbReference type="EMBL" id="BEXT01000001">
    <property type="protein sequence ID" value="GBC59887.1"/>
    <property type="molecule type" value="Genomic_DNA"/>
</dbReference>
<proteinExistence type="predicted"/>
<reference evidence="3" key="1">
    <citation type="submission" date="2017-11" db="EMBL/GenBank/DDBJ databases">
        <authorList>
            <person name="Watanabe M."/>
            <person name="Kojima H."/>
        </authorList>
    </citation>
    <scope>NUCLEOTIDE SEQUENCE [LARGE SCALE GENOMIC DNA]</scope>
    <source>
        <strain evidence="3">Tokyo 01</strain>
    </source>
</reference>
<keyword evidence="1" id="KW-0472">Membrane</keyword>
<keyword evidence="1" id="KW-1133">Transmembrane helix</keyword>
<organism evidence="2 3">
    <name type="scientific">Desulfonema ishimotonii</name>
    <dbReference type="NCBI Taxonomy" id="45657"/>
    <lineage>
        <taxon>Bacteria</taxon>
        <taxon>Pseudomonadati</taxon>
        <taxon>Thermodesulfobacteriota</taxon>
        <taxon>Desulfobacteria</taxon>
        <taxon>Desulfobacterales</taxon>
        <taxon>Desulfococcaceae</taxon>
        <taxon>Desulfonema</taxon>
    </lineage>
</organism>
<keyword evidence="1" id="KW-0812">Transmembrane</keyword>
<protein>
    <submittedName>
        <fullName evidence="2">Uncharacterized protein</fullName>
    </submittedName>
</protein>
<dbReference type="Proteomes" id="UP000288096">
    <property type="component" value="Unassembled WGS sequence"/>
</dbReference>
<feature type="transmembrane region" description="Helical" evidence="1">
    <location>
        <begin position="378"/>
        <end position="396"/>
    </location>
</feature>
<name>A0A401FSE9_9BACT</name>
<accession>A0A401FSE9</accession>